<dbReference type="PROSITE" id="PS51257">
    <property type="entry name" value="PROKAR_LIPOPROTEIN"/>
    <property type="match status" value="1"/>
</dbReference>
<organism evidence="2 3">
    <name type="scientific">Paenibacillus athensensis</name>
    <dbReference type="NCBI Taxonomy" id="1967502"/>
    <lineage>
        <taxon>Bacteria</taxon>
        <taxon>Bacillati</taxon>
        <taxon>Bacillota</taxon>
        <taxon>Bacilli</taxon>
        <taxon>Bacillales</taxon>
        <taxon>Paenibacillaceae</taxon>
        <taxon>Paenibacillus</taxon>
    </lineage>
</organism>
<keyword evidence="1" id="KW-0732">Signal</keyword>
<name>A0A4Y8Q773_9BACL</name>
<proteinExistence type="predicted"/>
<keyword evidence="3" id="KW-1185">Reference proteome</keyword>
<dbReference type="AlphaFoldDB" id="A0A4Y8Q773"/>
<evidence type="ECO:0000313" key="2">
    <source>
        <dbReference type="EMBL" id="TFE90140.1"/>
    </source>
</evidence>
<reference evidence="2 3" key="1">
    <citation type="submission" date="2017-03" db="EMBL/GenBank/DDBJ databases">
        <title>Isolation of Levoglucosan Utilizing Bacteria.</title>
        <authorList>
            <person name="Arya A.S."/>
        </authorList>
    </citation>
    <scope>NUCLEOTIDE SEQUENCE [LARGE SCALE GENOMIC DNA]</scope>
    <source>
        <strain evidence="2 3">MEC069</strain>
    </source>
</reference>
<feature type="chain" id="PRO_5038656565" evidence="1">
    <location>
        <begin position="22"/>
        <end position="255"/>
    </location>
</feature>
<comment type="caution">
    <text evidence="2">The sequence shown here is derived from an EMBL/GenBank/DDBJ whole genome shotgun (WGS) entry which is preliminary data.</text>
</comment>
<protein>
    <submittedName>
        <fullName evidence="2">Uncharacterized protein</fullName>
    </submittedName>
</protein>
<gene>
    <name evidence="2" type="ORF">B5M42_05590</name>
</gene>
<evidence type="ECO:0000256" key="1">
    <source>
        <dbReference type="SAM" id="SignalP"/>
    </source>
</evidence>
<dbReference type="EMBL" id="MYFO01000005">
    <property type="protein sequence ID" value="TFE90140.1"/>
    <property type="molecule type" value="Genomic_DNA"/>
</dbReference>
<evidence type="ECO:0000313" key="3">
    <source>
        <dbReference type="Proteomes" id="UP000298246"/>
    </source>
</evidence>
<feature type="signal peptide" evidence="1">
    <location>
        <begin position="1"/>
        <end position="21"/>
    </location>
</feature>
<dbReference type="Proteomes" id="UP000298246">
    <property type="component" value="Unassembled WGS sequence"/>
</dbReference>
<sequence>MKKAVKVVLAIMSMASMLALAACGNKDAAAAKKMVDYLQLKYGETFVVDTIGGGYGTLTTNTLKAEVYPEGHPDRKFQVEISKDLDKVWDSYMNVIMAEKLDQQLAERAQVIFQKPAWVKSYLTNGGLSFPDTDLNDKDMSVSDYVKKKRTYVVANIFLDAGGPAVPAAAAPLIDQMADAGLQMGMDDLYVDVYYLKPAAFQSVAANYSKEKDPMVFYAQKENCFSKGFTEVVEGQKKYSLNEIIEKFHSLSESD</sequence>
<accession>A0A4Y8Q773</accession>